<dbReference type="GeneID" id="301098509"/>
<reference evidence="1" key="2">
    <citation type="submission" date="2010-04" db="EMBL/GenBank/DDBJ databases">
        <title>Complete sequence of chromosome2 of Burkholderia sp. CCGE1002.</title>
        <authorList>
            <consortium name="US DOE Joint Genome Institute"/>
            <person name="Lucas S."/>
            <person name="Copeland A."/>
            <person name="Lapidus A."/>
            <person name="Cheng J.-F."/>
            <person name="Bruce D."/>
            <person name="Goodwin L."/>
            <person name="Pitluck S."/>
            <person name="Chertkov O."/>
            <person name="Detter J.C."/>
            <person name="Han C."/>
            <person name="Tapia R."/>
            <person name="Land M."/>
            <person name="Hauser L."/>
            <person name="Kyrpides N."/>
            <person name="Ovchinnikova G."/>
            <person name="Martinez-Romero E."/>
            <person name="Hernandez M.A.R."/>
            <person name="Tiedje J.M."/>
            <person name="Woyke T."/>
        </authorList>
    </citation>
    <scope>NUCLEOTIDE SEQUENCE</scope>
    <source>
        <strain evidence="1">CCGE1002</strain>
    </source>
</reference>
<sequence>MQFGLLLSKFPRVQESRAFYDALLVLHPRESRPFIAFCRRVMSRLA</sequence>
<dbReference type="EMBL" id="JACHDD010000002">
    <property type="protein sequence ID" value="MBB5422827.1"/>
    <property type="molecule type" value="Genomic_DNA"/>
</dbReference>
<dbReference type="Proteomes" id="UP000002190">
    <property type="component" value="Chromosome 2"/>
</dbReference>
<dbReference type="KEGG" id="bge:BC1002_5132"/>
<keyword evidence="4" id="KW-1185">Reference proteome</keyword>
<proteinExistence type="predicted"/>
<dbReference type="HOGENOM" id="CLU_215725_0_0_4"/>
<dbReference type="EMBL" id="CP002014">
    <property type="protein sequence ID" value="ADG19074.1"/>
    <property type="molecule type" value="Genomic_DNA"/>
</dbReference>
<evidence type="ECO:0000313" key="2">
    <source>
        <dbReference type="EMBL" id="MBB5422827.1"/>
    </source>
</evidence>
<gene>
    <name evidence="1" type="ordered locus">BC1002_5132</name>
    <name evidence="2" type="ORF">HDG40_000969</name>
</gene>
<organism evidence="1 3">
    <name type="scientific">Paraburkholderia atlantica</name>
    <dbReference type="NCBI Taxonomy" id="2654982"/>
    <lineage>
        <taxon>Bacteria</taxon>
        <taxon>Pseudomonadati</taxon>
        <taxon>Pseudomonadota</taxon>
        <taxon>Betaproteobacteria</taxon>
        <taxon>Burkholderiales</taxon>
        <taxon>Burkholderiaceae</taxon>
        <taxon>Paraburkholderia</taxon>
    </lineage>
</organism>
<evidence type="ECO:0000313" key="4">
    <source>
        <dbReference type="Proteomes" id="UP000592780"/>
    </source>
</evidence>
<dbReference type="AlphaFoldDB" id="D5WEC1"/>
<accession>D5WEC1</accession>
<protein>
    <submittedName>
        <fullName evidence="1">Uncharacterized protein</fullName>
    </submittedName>
</protein>
<reference evidence="3" key="1">
    <citation type="submission" date="2010-04" db="EMBL/GenBank/DDBJ databases">
        <title>Complete sequence of chromosome 2 of Burkholderia sp. CCGE1002.</title>
        <authorList>
            <consortium name="US DOE Joint Genome Institute"/>
            <person name="Lucas S."/>
            <person name="Copeland A."/>
            <person name="Lapidus A."/>
            <person name="Cheng J.-F."/>
            <person name="Bruce D."/>
            <person name="Goodwin L."/>
            <person name="Pitluck S."/>
            <person name="Chertkov O."/>
            <person name="Detter J.C."/>
            <person name="Han C."/>
            <person name="Tapia R."/>
            <person name="Land M."/>
            <person name="Hauser L."/>
            <person name="Kyrpides N."/>
            <person name="Ovchinnikova G."/>
            <person name="Martinez-Romero E."/>
            <person name="Hernandez M.A.R."/>
            <person name="Tiedje J.M."/>
            <person name="Woyke T."/>
        </authorList>
    </citation>
    <scope>NUCLEOTIDE SEQUENCE [LARGE SCALE GENOMIC DNA]</scope>
    <source>
        <strain evidence="3">CCGE1002</strain>
    </source>
</reference>
<reference evidence="1 3" key="3">
    <citation type="journal article" date="2012" name="J. Bacteriol.">
        <title>Genome Sequences of Burkholderia sp. Strains CCGE1002 and H160, Isolated from Legume Nodules in Mexico and Brazil.</title>
        <authorList>
            <person name="Ormeno-Orrillo E."/>
            <person name="Rogel M.A."/>
            <person name="Chueire L.M."/>
            <person name="Tiedje J.M."/>
            <person name="Martinez-Romero E."/>
            <person name="Hungria M."/>
        </authorList>
    </citation>
    <scope>NUCLEOTIDE SEQUENCE [LARGE SCALE GENOMIC DNA]</scope>
    <source>
        <strain evidence="1 3">CCGE1002</strain>
    </source>
</reference>
<evidence type="ECO:0000313" key="1">
    <source>
        <dbReference type="EMBL" id="ADG19074.1"/>
    </source>
</evidence>
<reference evidence="2 4" key="4">
    <citation type="submission" date="2020-08" db="EMBL/GenBank/DDBJ databases">
        <title>Genomic Encyclopedia of Type Strains, Phase IV (KMG-V): Genome sequencing to study the core and pangenomes of soil and plant-associated prokaryotes.</title>
        <authorList>
            <person name="Whitman W."/>
        </authorList>
    </citation>
    <scope>NUCLEOTIDE SEQUENCE [LARGE SCALE GENOMIC DNA]</scope>
    <source>
        <strain evidence="2 4">JPY158</strain>
    </source>
</reference>
<evidence type="ECO:0000313" key="3">
    <source>
        <dbReference type="Proteomes" id="UP000002190"/>
    </source>
</evidence>
<name>D5WEC1_PARAM</name>
<dbReference type="RefSeq" id="WP_013092869.1">
    <property type="nucleotide sequence ID" value="NC_014118.1"/>
</dbReference>
<dbReference type="Proteomes" id="UP000592780">
    <property type="component" value="Unassembled WGS sequence"/>
</dbReference>